<keyword evidence="1" id="KW-1133">Transmembrane helix</keyword>
<evidence type="ECO:0000256" key="1">
    <source>
        <dbReference type="SAM" id="Phobius"/>
    </source>
</evidence>
<proteinExistence type="predicted"/>
<sequence length="186" mass="21290">MNIDVQISFRIWVFKSLRQTPSKVIARSHGRSILSFLRNLHTIFHSGCTNLQSRQHCMRGTFSLHPLQHLLLLVLLIIAILTGVRWHLIVVLICISLKDRDVEHLFIYLSAISMSLREKCLFKSSDHFLIGSFAFLLLLSYVHSLYILDIRPLSGVLLANIFSHSDGCLFTLLMISCAEQKLFSLL</sequence>
<feature type="transmembrane region" description="Helical" evidence="1">
    <location>
        <begin position="153"/>
        <end position="175"/>
    </location>
</feature>
<keyword evidence="1" id="KW-0472">Membrane</keyword>
<feature type="transmembrane region" description="Helical" evidence="1">
    <location>
        <begin position="70"/>
        <end position="95"/>
    </location>
</feature>
<evidence type="ECO:0000313" key="3">
    <source>
        <dbReference type="Proteomes" id="UP000593571"/>
    </source>
</evidence>
<evidence type="ECO:0000313" key="2">
    <source>
        <dbReference type="EMBL" id="KAF6435750.1"/>
    </source>
</evidence>
<accession>A0A7J8EJZ8</accession>
<keyword evidence="3" id="KW-1185">Reference proteome</keyword>
<dbReference type="Proteomes" id="UP000593571">
    <property type="component" value="Unassembled WGS sequence"/>
</dbReference>
<reference evidence="2 3" key="1">
    <citation type="journal article" date="2020" name="Nature">
        <title>Six reference-quality genomes reveal evolution of bat adaptations.</title>
        <authorList>
            <person name="Jebb D."/>
            <person name="Huang Z."/>
            <person name="Pippel M."/>
            <person name="Hughes G.M."/>
            <person name="Lavrichenko K."/>
            <person name="Devanna P."/>
            <person name="Winkler S."/>
            <person name="Jermiin L.S."/>
            <person name="Skirmuntt E.C."/>
            <person name="Katzourakis A."/>
            <person name="Burkitt-Gray L."/>
            <person name="Ray D.A."/>
            <person name="Sullivan K.A.M."/>
            <person name="Roscito J.G."/>
            <person name="Kirilenko B.M."/>
            <person name="Davalos L.M."/>
            <person name="Corthals A.P."/>
            <person name="Power M.L."/>
            <person name="Jones G."/>
            <person name="Ransome R.D."/>
            <person name="Dechmann D.K.N."/>
            <person name="Locatelli A.G."/>
            <person name="Puechmaille S.J."/>
            <person name="Fedrigo O."/>
            <person name="Jarvis E.D."/>
            <person name="Hiller M."/>
            <person name="Vernes S.C."/>
            <person name="Myers E.W."/>
            <person name="Teeling E.C."/>
        </authorList>
    </citation>
    <scope>NUCLEOTIDE SEQUENCE [LARGE SCALE GENOMIC DNA]</scope>
    <source>
        <strain evidence="2">MRouAeg1</strain>
        <tissue evidence="2">Muscle</tissue>
    </source>
</reference>
<gene>
    <name evidence="2" type="ORF">HJG63_012486</name>
</gene>
<comment type="caution">
    <text evidence="2">The sequence shown here is derived from an EMBL/GenBank/DDBJ whole genome shotgun (WGS) entry which is preliminary data.</text>
</comment>
<keyword evidence="1" id="KW-0812">Transmembrane</keyword>
<feature type="transmembrane region" description="Helical" evidence="1">
    <location>
        <begin position="127"/>
        <end position="147"/>
    </location>
</feature>
<dbReference type="EMBL" id="JACASE010000009">
    <property type="protein sequence ID" value="KAF6435750.1"/>
    <property type="molecule type" value="Genomic_DNA"/>
</dbReference>
<name>A0A7J8EJZ8_ROUAE</name>
<dbReference type="AlphaFoldDB" id="A0A7J8EJZ8"/>
<protein>
    <submittedName>
        <fullName evidence="2">Uncharacterized protein</fullName>
    </submittedName>
</protein>
<organism evidence="2 3">
    <name type="scientific">Rousettus aegyptiacus</name>
    <name type="common">Egyptian fruit bat</name>
    <name type="synonym">Pteropus aegyptiacus</name>
    <dbReference type="NCBI Taxonomy" id="9407"/>
    <lineage>
        <taxon>Eukaryota</taxon>
        <taxon>Metazoa</taxon>
        <taxon>Chordata</taxon>
        <taxon>Craniata</taxon>
        <taxon>Vertebrata</taxon>
        <taxon>Euteleostomi</taxon>
        <taxon>Mammalia</taxon>
        <taxon>Eutheria</taxon>
        <taxon>Laurasiatheria</taxon>
        <taxon>Chiroptera</taxon>
        <taxon>Yinpterochiroptera</taxon>
        <taxon>Pteropodoidea</taxon>
        <taxon>Pteropodidae</taxon>
        <taxon>Rousettinae</taxon>
        <taxon>Rousettus</taxon>
    </lineage>
</organism>